<dbReference type="AlphaFoldDB" id="A0A398CZR5"/>
<dbReference type="PANTHER" id="PTHR34322:SF2">
    <property type="entry name" value="TRANSPOSASE IS200-LIKE DOMAIN-CONTAINING PROTEIN"/>
    <property type="match status" value="1"/>
</dbReference>
<dbReference type="SMART" id="SM01321">
    <property type="entry name" value="Y1_Tnp"/>
    <property type="match status" value="1"/>
</dbReference>
<accession>A0A398CZR5</accession>
<gene>
    <name evidence="2" type="ORF">SMC7_04655</name>
</gene>
<proteinExistence type="predicted"/>
<dbReference type="Proteomes" id="UP000266328">
    <property type="component" value="Unassembled WGS sequence"/>
</dbReference>
<dbReference type="RefSeq" id="WP_119089185.1">
    <property type="nucleotide sequence ID" value="NZ_QXIS01000028.1"/>
</dbReference>
<name>A0A398CZR5_9BACT</name>
<dbReference type="SUPFAM" id="SSF143422">
    <property type="entry name" value="Transposase IS200-like"/>
    <property type="match status" value="1"/>
</dbReference>
<dbReference type="EMBL" id="QXIS01000028">
    <property type="protein sequence ID" value="RIE06028.1"/>
    <property type="molecule type" value="Genomic_DNA"/>
</dbReference>
<dbReference type="InterPro" id="IPR036515">
    <property type="entry name" value="Transposase_17_sf"/>
</dbReference>
<comment type="caution">
    <text evidence="2">The sequence shown here is derived from an EMBL/GenBank/DDBJ whole genome shotgun (WGS) entry which is preliminary data.</text>
</comment>
<protein>
    <recommendedName>
        <fullName evidence="1">Transposase IS200-like domain-containing protein</fullName>
    </recommendedName>
</protein>
<reference evidence="2 3" key="1">
    <citation type="submission" date="2018-09" db="EMBL/GenBank/DDBJ databases">
        <title>Discovery and Ecogenomic Context for Candidatus Cryosericales, a Global Caldiserica Order Active in Thawing Permafrost.</title>
        <authorList>
            <person name="Martinez M.A."/>
            <person name="Woodcroft B.J."/>
            <person name="Ignacio Espinoza J.C."/>
            <person name="Zayed A."/>
            <person name="Singleton C.M."/>
            <person name="Boyd J."/>
            <person name="Li Y.-F."/>
            <person name="Purvine S."/>
            <person name="Maughan H."/>
            <person name="Hodgkins S.B."/>
            <person name="Anderson D."/>
            <person name="Sederholm M."/>
            <person name="Temperton B."/>
            <person name="Saleska S.R."/>
            <person name="Tyson G.W."/>
            <person name="Rich V.I."/>
        </authorList>
    </citation>
    <scope>NUCLEOTIDE SEQUENCE [LARGE SCALE GENOMIC DNA]</scope>
    <source>
        <strain evidence="2 3">SMC7</strain>
    </source>
</reference>
<dbReference type="Gene3D" id="3.30.70.1290">
    <property type="entry name" value="Transposase IS200-like"/>
    <property type="match status" value="1"/>
</dbReference>
<dbReference type="GO" id="GO:0004803">
    <property type="term" value="F:transposase activity"/>
    <property type="evidence" value="ECO:0007669"/>
    <property type="project" value="InterPro"/>
</dbReference>
<evidence type="ECO:0000259" key="1">
    <source>
        <dbReference type="SMART" id="SM01321"/>
    </source>
</evidence>
<dbReference type="GO" id="GO:0003677">
    <property type="term" value="F:DNA binding"/>
    <property type="evidence" value="ECO:0007669"/>
    <property type="project" value="InterPro"/>
</dbReference>
<dbReference type="OrthoDB" id="9814067at2"/>
<feature type="domain" description="Transposase IS200-like" evidence="1">
    <location>
        <begin position="9"/>
        <end position="122"/>
    </location>
</feature>
<organism evidence="2 3">
    <name type="scientific">Candidatus Cryosericum terrychapinii</name>
    <dbReference type="NCBI Taxonomy" id="2290919"/>
    <lineage>
        <taxon>Bacteria</taxon>
        <taxon>Pseudomonadati</taxon>
        <taxon>Caldisericota/Cryosericota group</taxon>
        <taxon>Candidatus Cryosericota</taxon>
        <taxon>Candidatus Cryosericia</taxon>
        <taxon>Candidatus Cryosericales</taxon>
        <taxon>Candidatus Cryosericaceae</taxon>
        <taxon>Candidatus Cryosericum</taxon>
    </lineage>
</organism>
<keyword evidence="3" id="KW-1185">Reference proteome</keyword>
<dbReference type="InterPro" id="IPR002686">
    <property type="entry name" value="Transposase_17"/>
</dbReference>
<evidence type="ECO:0000313" key="3">
    <source>
        <dbReference type="Proteomes" id="UP000266328"/>
    </source>
</evidence>
<dbReference type="PANTHER" id="PTHR34322">
    <property type="entry name" value="TRANSPOSASE, Y1_TNP DOMAIN-CONTAINING"/>
    <property type="match status" value="1"/>
</dbReference>
<dbReference type="GO" id="GO:0006313">
    <property type="term" value="P:DNA transposition"/>
    <property type="evidence" value="ECO:0007669"/>
    <property type="project" value="InterPro"/>
</dbReference>
<sequence length="299" mass="32999">MARPLRIEFPGAVYLVSDTAPAGRSIMQSDDARLQFLADLTAAVNLDWRIYAWCLLPDRYSFVVETPHGDLGTGMRRFISSYTRHVNRQNKHSGRVFRGPYRAVLLEPDVWLLPVCRHVVLQPVACAVVATPEEWPWSSYQATVMSTHVRSAPLAAESLLSHFGRTQEEAVAAYADYIRAGIGQPTPLAHVMPPGILGTQTFVQVVTEHLVSRASEPSVAATLLMLARPSLTQIFGPDVRRERSQLPLRVAAAVHLGYSLVQIGDHLGVHYTTVSRYLRAAQGGQRDASSRPLNDSKTP</sequence>
<evidence type="ECO:0000313" key="2">
    <source>
        <dbReference type="EMBL" id="RIE06028.1"/>
    </source>
</evidence>